<feature type="non-terminal residue" evidence="1">
    <location>
        <position position="28"/>
    </location>
</feature>
<protein>
    <submittedName>
        <fullName evidence="1">Uncharacterized protein</fullName>
    </submittedName>
</protein>
<comment type="caution">
    <text evidence="1">The sequence shown here is derived from an EMBL/GenBank/DDBJ whole genome shotgun (WGS) entry which is preliminary data.</text>
</comment>
<dbReference type="Proteomes" id="UP000663848">
    <property type="component" value="Unassembled WGS sequence"/>
</dbReference>
<gene>
    <name evidence="1" type="ORF">QYT958_LOCUS48966</name>
</gene>
<accession>A0A822GT32</accession>
<reference evidence="1" key="1">
    <citation type="submission" date="2021-02" db="EMBL/GenBank/DDBJ databases">
        <authorList>
            <person name="Nowell W R."/>
        </authorList>
    </citation>
    <scope>NUCLEOTIDE SEQUENCE</scope>
</reference>
<name>A0A822GT32_9BILA</name>
<organism evidence="1 2">
    <name type="scientific">Rotaria socialis</name>
    <dbReference type="NCBI Taxonomy" id="392032"/>
    <lineage>
        <taxon>Eukaryota</taxon>
        <taxon>Metazoa</taxon>
        <taxon>Spiralia</taxon>
        <taxon>Gnathifera</taxon>
        <taxon>Rotifera</taxon>
        <taxon>Eurotatoria</taxon>
        <taxon>Bdelloidea</taxon>
        <taxon>Philodinida</taxon>
        <taxon>Philodinidae</taxon>
        <taxon>Rotaria</taxon>
    </lineage>
</organism>
<evidence type="ECO:0000313" key="1">
    <source>
        <dbReference type="EMBL" id="CAF5157661.1"/>
    </source>
</evidence>
<dbReference type="EMBL" id="CAJOBR010107235">
    <property type="protein sequence ID" value="CAF5157661.1"/>
    <property type="molecule type" value="Genomic_DNA"/>
</dbReference>
<dbReference type="AlphaFoldDB" id="A0A822GT32"/>
<sequence>MHNIDQIPLARLRPEKFDDAAIQKQILL</sequence>
<proteinExistence type="predicted"/>
<evidence type="ECO:0000313" key="2">
    <source>
        <dbReference type="Proteomes" id="UP000663848"/>
    </source>
</evidence>